<reference evidence="3 4" key="1">
    <citation type="submission" date="2016-06" db="EMBL/GenBank/DDBJ databases">
        <title>The Draft Genome Sequence and Annotation of the Desert Woodrat Neotoma lepida.</title>
        <authorList>
            <person name="Campbell M."/>
            <person name="Oakeson K.F."/>
            <person name="Yandell M."/>
            <person name="Halpert J.R."/>
            <person name="Dearing D."/>
        </authorList>
    </citation>
    <scope>NUCLEOTIDE SEQUENCE [LARGE SCALE GENOMIC DNA]</scope>
    <source>
        <strain evidence="3">417</strain>
        <tissue evidence="3">Liver</tissue>
    </source>
</reference>
<dbReference type="GO" id="GO:0003924">
    <property type="term" value="F:GTPase activity"/>
    <property type="evidence" value="ECO:0007669"/>
    <property type="project" value="InterPro"/>
</dbReference>
<dbReference type="PANTHER" id="PTHR24071">
    <property type="entry name" value="RAN GTPASE"/>
    <property type="match status" value="1"/>
</dbReference>
<evidence type="ECO:0000256" key="1">
    <source>
        <dbReference type="ARBA" id="ARBA00022741"/>
    </source>
</evidence>
<evidence type="ECO:0000313" key="4">
    <source>
        <dbReference type="Proteomes" id="UP000092124"/>
    </source>
</evidence>
<dbReference type="GO" id="GO:0006606">
    <property type="term" value="P:protein import into nucleus"/>
    <property type="evidence" value="ECO:0007669"/>
    <property type="project" value="TreeGrafter"/>
</dbReference>
<organism evidence="3 4">
    <name type="scientific">Neotoma lepida</name>
    <name type="common">Desert woodrat</name>
    <dbReference type="NCBI Taxonomy" id="56216"/>
    <lineage>
        <taxon>Eukaryota</taxon>
        <taxon>Metazoa</taxon>
        <taxon>Chordata</taxon>
        <taxon>Craniata</taxon>
        <taxon>Vertebrata</taxon>
        <taxon>Euteleostomi</taxon>
        <taxon>Mammalia</taxon>
        <taxon>Eutheria</taxon>
        <taxon>Euarchontoglires</taxon>
        <taxon>Glires</taxon>
        <taxon>Rodentia</taxon>
        <taxon>Myomorpha</taxon>
        <taxon>Muroidea</taxon>
        <taxon>Cricetidae</taxon>
        <taxon>Neotominae</taxon>
        <taxon>Neotoma</taxon>
    </lineage>
</organism>
<dbReference type="AlphaFoldDB" id="A0A1A6GCZ1"/>
<dbReference type="GO" id="GO:0005525">
    <property type="term" value="F:GTP binding"/>
    <property type="evidence" value="ECO:0007669"/>
    <property type="project" value="UniProtKB-KW"/>
</dbReference>
<dbReference type="InterPro" id="IPR002041">
    <property type="entry name" value="Ran_GTPase"/>
</dbReference>
<dbReference type="EMBL" id="LZPO01097388">
    <property type="protein sequence ID" value="OBS64111.1"/>
    <property type="molecule type" value="Genomic_DNA"/>
</dbReference>
<feature type="non-terminal residue" evidence="3">
    <location>
        <position position="219"/>
    </location>
</feature>
<proteinExistence type="predicted"/>
<keyword evidence="2" id="KW-0342">GTP-binding</keyword>
<evidence type="ECO:0008006" key="5">
    <source>
        <dbReference type="Google" id="ProtNLM"/>
    </source>
</evidence>
<dbReference type="Proteomes" id="UP000092124">
    <property type="component" value="Unassembled WGS sequence"/>
</dbReference>
<protein>
    <recommendedName>
        <fullName evidence="5">GTP-binding nuclear protein Ran</fullName>
    </recommendedName>
</protein>
<gene>
    <name evidence="3" type="ORF">A6R68_07351</name>
</gene>
<dbReference type="InterPro" id="IPR027417">
    <property type="entry name" value="P-loop_NTPase"/>
</dbReference>
<dbReference type="PANTHER" id="PTHR24071:SF0">
    <property type="entry name" value="GTP-BINDING NUCLEAR PROTEIN RAN"/>
    <property type="match status" value="1"/>
</dbReference>
<dbReference type="SUPFAM" id="SSF52540">
    <property type="entry name" value="P-loop containing nucleoside triphosphate hydrolases"/>
    <property type="match status" value="1"/>
</dbReference>
<keyword evidence="1" id="KW-0547">Nucleotide-binding</keyword>
<evidence type="ECO:0000256" key="2">
    <source>
        <dbReference type="ARBA" id="ARBA00023134"/>
    </source>
</evidence>
<dbReference type="Gene3D" id="3.40.50.300">
    <property type="entry name" value="P-loop containing nucleotide triphosphate hydrolases"/>
    <property type="match status" value="1"/>
</dbReference>
<keyword evidence="4" id="KW-1185">Reference proteome</keyword>
<dbReference type="STRING" id="56216.A0A1A6GCZ1"/>
<dbReference type="GO" id="GO:0005634">
    <property type="term" value="C:nucleus"/>
    <property type="evidence" value="ECO:0007669"/>
    <property type="project" value="TreeGrafter"/>
</dbReference>
<dbReference type="GO" id="GO:0005737">
    <property type="term" value="C:cytoplasm"/>
    <property type="evidence" value="ECO:0007669"/>
    <property type="project" value="TreeGrafter"/>
</dbReference>
<sequence length="219" mass="23988">MKTGTQREPQVPFKFILVGDSGTRKTTFMERHLTGKFKKYVVTLGVEAHPCVHTNRGPIKFNVSLEIQIWSFCHACSCPTPHEVVMDSALAAQYTHDLEVAQMTALQDEDDDLVGVAGLDLGVSNPAAVCIELMLSMVDLKEAGTSLNHSSPLFPTQMPHAVVSRRETGMAETSDVDDPWAGALHLVHVHPGHAKRGEHLFLYSAAKLVPGWMEKAPSH</sequence>
<dbReference type="GO" id="GO:0000054">
    <property type="term" value="P:ribosomal subunit export from nucleus"/>
    <property type="evidence" value="ECO:0007669"/>
    <property type="project" value="TreeGrafter"/>
</dbReference>
<evidence type="ECO:0000313" key="3">
    <source>
        <dbReference type="EMBL" id="OBS64111.1"/>
    </source>
</evidence>
<comment type="caution">
    <text evidence="3">The sequence shown here is derived from an EMBL/GenBank/DDBJ whole genome shotgun (WGS) entry which is preliminary data.</text>
</comment>
<accession>A0A1A6GCZ1</accession>
<name>A0A1A6GCZ1_NEOLE</name>